<dbReference type="PANTHER" id="PTHR24153">
    <property type="entry name" value="ESPIN"/>
    <property type="match status" value="1"/>
</dbReference>
<gene>
    <name evidence="3" type="ORF">THAPS_10945</name>
</gene>
<keyword evidence="1" id="KW-0677">Repeat</keyword>
<dbReference type="Pfam" id="PF12796">
    <property type="entry name" value="Ank_2"/>
    <property type="match status" value="1"/>
</dbReference>
<dbReference type="GO" id="GO:0005737">
    <property type="term" value="C:cytoplasm"/>
    <property type="evidence" value="ECO:0000318"/>
    <property type="project" value="GO_Central"/>
</dbReference>
<dbReference type="SUPFAM" id="SSF48403">
    <property type="entry name" value="Ankyrin repeat"/>
    <property type="match status" value="1"/>
</dbReference>
<dbReference type="Proteomes" id="UP000001449">
    <property type="component" value="Chromosome 18"/>
</dbReference>
<proteinExistence type="predicted"/>
<evidence type="ECO:0000256" key="1">
    <source>
        <dbReference type="ARBA" id="ARBA00022737"/>
    </source>
</evidence>
<keyword evidence="2" id="KW-0040">ANK repeat</keyword>
<reference evidence="3 4" key="2">
    <citation type="journal article" date="2008" name="Nature">
        <title>The Phaeodactylum genome reveals the evolutionary history of diatom genomes.</title>
        <authorList>
            <person name="Bowler C."/>
            <person name="Allen A.E."/>
            <person name="Badger J.H."/>
            <person name="Grimwood J."/>
            <person name="Jabbari K."/>
            <person name="Kuo A."/>
            <person name="Maheswari U."/>
            <person name="Martens C."/>
            <person name="Maumus F."/>
            <person name="Otillar R.P."/>
            <person name="Rayko E."/>
            <person name="Salamov A."/>
            <person name="Vandepoele K."/>
            <person name="Beszteri B."/>
            <person name="Gruber A."/>
            <person name="Heijde M."/>
            <person name="Katinka M."/>
            <person name="Mock T."/>
            <person name="Valentin K."/>
            <person name="Verret F."/>
            <person name="Berges J.A."/>
            <person name="Brownlee C."/>
            <person name="Cadoret J.P."/>
            <person name="Chiovitti A."/>
            <person name="Choi C.J."/>
            <person name="Coesel S."/>
            <person name="De Martino A."/>
            <person name="Detter J.C."/>
            <person name="Durkin C."/>
            <person name="Falciatore A."/>
            <person name="Fournet J."/>
            <person name="Haruta M."/>
            <person name="Huysman M.J."/>
            <person name="Jenkins B.D."/>
            <person name="Jiroutova K."/>
            <person name="Jorgensen R.E."/>
            <person name="Joubert Y."/>
            <person name="Kaplan A."/>
            <person name="Kroger N."/>
            <person name="Kroth P.G."/>
            <person name="La Roche J."/>
            <person name="Lindquist E."/>
            <person name="Lommer M."/>
            <person name="Martin-Jezequel V."/>
            <person name="Lopez P.J."/>
            <person name="Lucas S."/>
            <person name="Mangogna M."/>
            <person name="McGinnis K."/>
            <person name="Medlin L.K."/>
            <person name="Montsant A."/>
            <person name="Oudot-Le Secq M.P."/>
            <person name="Napoli C."/>
            <person name="Obornik M."/>
            <person name="Parker M.S."/>
            <person name="Petit J.L."/>
            <person name="Porcel B.M."/>
            <person name="Poulsen N."/>
            <person name="Robison M."/>
            <person name="Rychlewski L."/>
            <person name="Rynearson T.A."/>
            <person name="Schmutz J."/>
            <person name="Shapiro H."/>
            <person name="Siaut M."/>
            <person name="Stanley M."/>
            <person name="Sussman M.R."/>
            <person name="Taylor A.R."/>
            <person name="Vardi A."/>
            <person name="von Dassow P."/>
            <person name="Vyverman W."/>
            <person name="Willis A."/>
            <person name="Wyrwicz L.S."/>
            <person name="Rokhsar D.S."/>
            <person name="Weissenbach J."/>
            <person name="Armbrust E.V."/>
            <person name="Green B.R."/>
            <person name="Van de Peer Y."/>
            <person name="Grigoriev I.V."/>
        </authorList>
    </citation>
    <scope>NUCLEOTIDE SEQUENCE [LARGE SCALE GENOMIC DNA]</scope>
    <source>
        <strain evidence="3 4">CCMP1335</strain>
    </source>
</reference>
<accession>B5YLY8</accession>
<organism evidence="3 4">
    <name type="scientific">Thalassiosira pseudonana</name>
    <name type="common">Marine diatom</name>
    <name type="synonym">Cyclotella nana</name>
    <dbReference type="NCBI Taxonomy" id="35128"/>
    <lineage>
        <taxon>Eukaryota</taxon>
        <taxon>Sar</taxon>
        <taxon>Stramenopiles</taxon>
        <taxon>Ochrophyta</taxon>
        <taxon>Bacillariophyta</taxon>
        <taxon>Coscinodiscophyceae</taxon>
        <taxon>Thalassiosirophycidae</taxon>
        <taxon>Thalassiosirales</taxon>
        <taxon>Thalassiosiraceae</taxon>
        <taxon>Thalassiosira</taxon>
    </lineage>
</organism>
<dbReference type="GO" id="GO:0051015">
    <property type="term" value="F:actin filament binding"/>
    <property type="evidence" value="ECO:0000318"/>
    <property type="project" value="GO_Central"/>
</dbReference>
<dbReference type="KEGG" id="tps:THAPS_10945"/>
<dbReference type="AlphaFoldDB" id="B5YLY8"/>
<dbReference type="InterPro" id="IPR002110">
    <property type="entry name" value="Ankyrin_rpt"/>
</dbReference>
<dbReference type="PaxDb" id="35128-Thaps10945"/>
<protein>
    <submittedName>
        <fullName evidence="3">Uncharacterized protein</fullName>
    </submittedName>
</protein>
<evidence type="ECO:0000313" key="4">
    <source>
        <dbReference type="Proteomes" id="UP000001449"/>
    </source>
</evidence>
<evidence type="ECO:0000256" key="2">
    <source>
        <dbReference type="ARBA" id="ARBA00023043"/>
    </source>
</evidence>
<dbReference type="HOGENOM" id="CLU_1036194_0_0_1"/>
<sequence length="269" mass="30662">MIRIPSFRDNKPSLSALISEKKWDEVVVVLHTGKFSINDSTTDVTEDTILHHACRNRATLHIIELLASHFPSCLTSADSRNRYPIHHASKHLACVDTFRYLIDTNSIAAGIQDSYGKTAMHYLAEHYIKNFKETLQACPLDEYESSMLRVVRMLKTASPKSFNLEDKAGTNCIEYAIENGVCLRVIKAFQCTCRDDWKKRKQDDSNKSHSDLTKELEELSAVLKEEIDFSRSLNKSCEEKSTSIKPFFQLSIRKYIVMLKPHTDGARSA</sequence>
<evidence type="ECO:0000313" key="3">
    <source>
        <dbReference type="EMBL" id="ACI64315.1"/>
    </source>
</evidence>
<dbReference type="InParanoid" id="B5YLY8"/>
<dbReference type="RefSeq" id="XP_002295598.1">
    <property type="nucleotide sequence ID" value="XM_002295562.1"/>
</dbReference>
<reference evidence="3 4" key="1">
    <citation type="journal article" date="2004" name="Science">
        <title>The genome of the diatom Thalassiosira pseudonana: ecology, evolution, and metabolism.</title>
        <authorList>
            <person name="Armbrust E.V."/>
            <person name="Berges J.A."/>
            <person name="Bowler C."/>
            <person name="Green B.R."/>
            <person name="Martinez D."/>
            <person name="Putnam N.H."/>
            <person name="Zhou S."/>
            <person name="Allen A.E."/>
            <person name="Apt K.E."/>
            <person name="Bechner M."/>
            <person name="Brzezinski M.A."/>
            <person name="Chaal B.K."/>
            <person name="Chiovitti A."/>
            <person name="Davis A.K."/>
            <person name="Demarest M.S."/>
            <person name="Detter J.C."/>
            <person name="Glavina T."/>
            <person name="Goodstein D."/>
            <person name="Hadi M.Z."/>
            <person name="Hellsten U."/>
            <person name="Hildebrand M."/>
            <person name="Jenkins B.D."/>
            <person name="Jurka J."/>
            <person name="Kapitonov V.V."/>
            <person name="Kroger N."/>
            <person name="Lau W.W."/>
            <person name="Lane T.W."/>
            <person name="Larimer F.W."/>
            <person name="Lippmeier J.C."/>
            <person name="Lucas S."/>
            <person name="Medina M."/>
            <person name="Montsant A."/>
            <person name="Obornik M."/>
            <person name="Parker M.S."/>
            <person name="Palenik B."/>
            <person name="Pazour G.J."/>
            <person name="Richardson P.M."/>
            <person name="Rynearson T.A."/>
            <person name="Saito M.A."/>
            <person name="Schwartz D.C."/>
            <person name="Thamatrakoln K."/>
            <person name="Valentin K."/>
            <person name="Vardi A."/>
            <person name="Wilkerson F.P."/>
            <person name="Rokhsar D.S."/>
        </authorList>
    </citation>
    <scope>NUCLEOTIDE SEQUENCE [LARGE SCALE GENOMIC DNA]</scope>
    <source>
        <strain evidence="3 4">CCMP1335</strain>
    </source>
</reference>
<dbReference type="InterPro" id="IPR052420">
    <property type="entry name" value="Espin/Espin-like"/>
</dbReference>
<dbReference type="InterPro" id="IPR036770">
    <property type="entry name" value="Ankyrin_rpt-contain_sf"/>
</dbReference>
<dbReference type="PANTHER" id="PTHR24153:SF8">
    <property type="entry name" value="FORKED, ISOFORM F"/>
    <property type="match status" value="1"/>
</dbReference>
<dbReference type="Gene3D" id="1.25.40.20">
    <property type="entry name" value="Ankyrin repeat-containing domain"/>
    <property type="match status" value="1"/>
</dbReference>
<dbReference type="eggNOG" id="ENOG502SFMY">
    <property type="taxonomic scope" value="Eukaryota"/>
</dbReference>
<keyword evidence="4" id="KW-1185">Reference proteome</keyword>
<name>B5YLY8_THAPS</name>
<dbReference type="EMBL" id="CP001159">
    <property type="protein sequence ID" value="ACI64315.1"/>
    <property type="molecule type" value="Genomic_DNA"/>
</dbReference>
<dbReference type="GO" id="GO:0051017">
    <property type="term" value="P:actin filament bundle assembly"/>
    <property type="evidence" value="ECO:0000318"/>
    <property type="project" value="GO_Central"/>
</dbReference>
<dbReference type="GeneID" id="7443006"/>